<feature type="domain" description="Core-binding (CB)" evidence="3">
    <location>
        <begin position="2"/>
        <end position="93"/>
    </location>
</feature>
<accession>A0A0C1PP80</accession>
<dbReference type="InterPro" id="IPR004107">
    <property type="entry name" value="Integrase_SAM-like_N"/>
</dbReference>
<dbReference type="InterPro" id="IPR011010">
    <property type="entry name" value="DNA_brk_join_enz"/>
</dbReference>
<gene>
    <name evidence="5" type="ORF">LF543_03465</name>
    <name evidence="4" type="ORF">LfDm3_0044</name>
</gene>
<dbReference type="SUPFAM" id="SSF56349">
    <property type="entry name" value="DNA breaking-rejoining enzymes"/>
    <property type="match status" value="1"/>
</dbReference>
<dbReference type="KEGG" id="lfv:LF543_03465"/>
<dbReference type="Gene3D" id="1.10.150.130">
    <property type="match status" value="1"/>
</dbReference>
<dbReference type="PROSITE" id="PS51900">
    <property type="entry name" value="CB"/>
    <property type="match status" value="1"/>
</dbReference>
<dbReference type="PATRIC" id="fig|1614.7.peg.36"/>
<organism evidence="4 6">
    <name type="scientific">Fructilactobacillus fructivorans</name>
    <dbReference type="NCBI Taxonomy" id="1614"/>
    <lineage>
        <taxon>Bacteria</taxon>
        <taxon>Bacillati</taxon>
        <taxon>Bacillota</taxon>
        <taxon>Bacilli</taxon>
        <taxon>Lactobacillales</taxon>
        <taxon>Lactobacillaceae</taxon>
        <taxon>Fructilactobacillus</taxon>
    </lineage>
</organism>
<protein>
    <submittedName>
        <fullName evidence="4 5">Recombinase XerD</fullName>
    </submittedName>
</protein>
<evidence type="ECO:0000256" key="1">
    <source>
        <dbReference type="ARBA" id="ARBA00023125"/>
    </source>
</evidence>
<name>A0A0C1PP80_9LACO</name>
<dbReference type="OrthoDB" id="2328477at2"/>
<dbReference type="GeneID" id="74912752"/>
<dbReference type="Proteomes" id="UP000031397">
    <property type="component" value="Unassembled WGS sequence"/>
</dbReference>
<evidence type="ECO:0000313" key="4">
    <source>
        <dbReference type="EMBL" id="KID42592.1"/>
    </source>
</evidence>
<dbReference type="InterPro" id="IPR010998">
    <property type="entry name" value="Integrase_recombinase_N"/>
</dbReference>
<dbReference type="AlphaFoldDB" id="A0A0C1PP80"/>
<evidence type="ECO:0000313" key="7">
    <source>
        <dbReference type="Proteomes" id="UP000327194"/>
    </source>
</evidence>
<dbReference type="EMBL" id="CP045562">
    <property type="protein sequence ID" value="QFX92671.1"/>
    <property type="molecule type" value="Genomic_DNA"/>
</dbReference>
<dbReference type="GO" id="GO:0015074">
    <property type="term" value="P:DNA integration"/>
    <property type="evidence" value="ECO:0007669"/>
    <property type="project" value="InterPro"/>
</dbReference>
<dbReference type="InterPro" id="IPR044068">
    <property type="entry name" value="CB"/>
</dbReference>
<reference evidence="4 6" key="1">
    <citation type="submission" date="2014-06" db="EMBL/GenBank/DDBJ databases">
        <title>Functional and comparative genomic analyses of the Drosophila gut microbiota identify candidate symbiosis factors.</title>
        <authorList>
            <person name="Newell P.D."/>
            <person name="Chaston J.M."/>
            <person name="Douglas A.E."/>
        </authorList>
    </citation>
    <scope>NUCLEOTIDE SEQUENCE [LARGE SCALE GENOMIC DNA]</scope>
    <source>
        <strain evidence="4 6">DmCS_002</strain>
    </source>
</reference>
<dbReference type="RefSeq" id="WP_010021422.1">
    <property type="nucleotide sequence ID" value="NZ_AZDS01000001.1"/>
</dbReference>
<evidence type="ECO:0000256" key="2">
    <source>
        <dbReference type="PROSITE-ProRule" id="PRU01248"/>
    </source>
</evidence>
<reference evidence="5 7" key="2">
    <citation type="submission" date="2019-10" db="EMBL/GenBank/DDBJ databases">
        <title>Genome sequencing of Lactobacillus fructivorans.</title>
        <authorList>
            <person name="Kim K."/>
        </authorList>
    </citation>
    <scope>NUCLEOTIDE SEQUENCE [LARGE SCALE GENOMIC DNA]</scope>
    <source>
        <strain evidence="5 7">LF543</strain>
    </source>
</reference>
<evidence type="ECO:0000313" key="5">
    <source>
        <dbReference type="EMBL" id="QFX92671.1"/>
    </source>
</evidence>
<keyword evidence="6" id="KW-1185">Reference proteome</keyword>
<evidence type="ECO:0000313" key="6">
    <source>
        <dbReference type="Proteomes" id="UP000031397"/>
    </source>
</evidence>
<dbReference type="Proteomes" id="UP000327194">
    <property type="component" value="Chromosome"/>
</dbReference>
<evidence type="ECO:0000259" key="3">
    <source>
        <dbReference type="PROSITE" id="PS51900"/>
    </source>
</evidence>
<dbReference type="Pfam" id="PF02899">
    <property type="entry name" value="Phage_int_SAM_1"/>
    <property type="match status" value="1"/>
</dbReference>
<proteinExistence type="predicted"/>
<sequence length="272" mass="32676">MTNNYPYQDHFERYLRKKELSGITIREYSKTLSDLFNYLSNFNVGYQQDHRVSQIFDRDIEQYLDMIVSKRNNGNNTYNKILSQINVYFKFLFNDNLNTHLPTINIKSKDKNEHTSYITKWLYSLPVILEDNELHYYTRMTLLLISKGYQSSEFLLPGFYQELDHIKFSSEERTFLSQFMTFITPLQIRHHTKDLFLKQRIAKDCHITSAGLHKYLKPDSEYLQMNLSPKYLYQSFVINYLSQHQKDNDKTLSRNLRMDPASLLYYQKLAQK</sequence>
<dbReference type="EMBL" id="JOJZ01000007">
    <property type="protein sequence ID" value="KID42592.1"/>
    <property type="molecule type" value="Genomic_DNA"/>
</dbReference>
<dbReference type="GO" id="GO:0003677">
    <property type="term" value="F:DNA binding"/>
    <property type="evidence" value="ECO:0007669"/>
    <property type="project" value="UniProtKB-UniRule"/>
</dbReference>
<keyword evidence="1 2" id="KW-0238">DNA-binding</keyword>